<organism evidence="4 5">
    <name type="scientific">Citrobacter koseri</name>
    <name type="common">Citrobacter diversus</name>
    <dbReference type="NCBI Taxonomy" id="545"/>
    <lineage>
        <taxon>Bacteria</taxon>
        <taxon>Pseudomonadati</taxon>
        <taxon>Pseudomonadota</taxon>
        <taxon>Gammaproteobacteria</taxon>
        <taxon>Enterobacterales</taxon>
        <taxon>Enterobacteriaceae</taxon>
        <taxon>Citrobacter</taxon>
    </lineage>
</organism>
<dbReference type="EC" id="4.1.2.-" evidence="4"/>
<dbReference type="Pfam" id="PF00701">
    <property type="entry name" value="DHDPS"/>
    <property type="match status" value="1"/>
</dbReference>
<dbReference type="Gene3D" id="3.20.20.70">
    <property type="entry name" value="Aldolase class I"/>
    <property type="match status" value="1"/>
</dbReference>
<dbReference type="AlphaFoldDB" id="A0A3S4KM88"/>
<accession>A0A3S4KM88</accession>
<dbReference type="GO" id="GO:0008840">
    <property type="term" value="F:4-hydroxy-tetrahydrodipicolinate synthase activity"/>
    <property type="evidence" value="ECO:0007669"/>
    <property type="project" value="TreeGrafter"/>
</dbReference>
<reference evidence="4 5" key="1">
    <citation type="submission" date="2018-12" db="EMBL/GenBank/DDBJ databases">
        <authorList>
            <consortium name="Pathogen Informatics"/>
        </authorList>
    </citation>
    <scope>NUCLEOTIDE SEQUENCE [LARGE SCALE GENOMIC DNA]</scope>
    <source>
        <strain evidence="4 5">NCTC11075</strain>
    </source>
</reference>
<dbReference type="InterPro" id="IPR002220">
    <property type="entry name" value="DapA-like"/>
</dbReference>
<dbReference type="InterPro" id="IPR013785">
    <property type="entry name" value="Aldolase_TIM"/>
</dbReference>
<dbReference type="InterPro" id="IPR020625">
    <property type="entry name" value="Schiff_base-form_aldolases_AS"/>
</dbReference>
<protein>
    <submittedName>
        <fullName evidence="4">Lyase</fullName>
        <ecNumber evidence="4">4.1.2.-</ecNumber>
    </submittedName>
</protein>
<evidence type="ECO:0000256" key="1">
    <source>
        <dbReference type="ARBA" id="ARBA00007592"/>
    </source>
</evidence>
<evidence type="ECO:0000256" key="2">
    <source>
        <dbReference type="ARBA" id="ARBA00023239"/>
    </source>
</evidence>
<sequence length="94" mass="10706">MPVMILPPYYYGQTSKQLLSYFRQLGNALSGKWFAYNFPARTGCDLTPDLVATLAAEFPNFAGIKDTVDCQSQYPQHDSDHPRGTRRFCRALRL</sequence>
<proteinExistence type="inferred from homology"/>
<keyword evidence="3" id="KW-0704">Schiff base</keyword>
<dbReference type="PANTHER" id="PTHR12128:SF66">
    <property type="entry name" value="4-HYDROXY-2-OXOGLUTARATE ALDOLASE, MITOCHONDRIAL"/>
    <property type="match status" value="1"/>
</dbReference>
<comment type="similarity">
    <text evidence="1">Belongs to the DapA family.</text>
</comment>
<name>A0A3S4KM88_CITKO</name>
<keyword evidence="2 4" id="KW-0456">Lyase</keyword>
<dbReference type="EMBL" id="LR134204">
    <property type="protein sequence ID" value="VEB91953.1"/>
    <property type="molecule type" value="Genomic_DNA"/>
</dbReference>
<gene>
    <name evidence="4" type="primary">yagE</name>
    <name evidence="4" type="ORF">NCTC11075_03182</name>
</gene>
<evidence type="ECO:0000313" key="5">
    <source>
        <dbReference type="Proteomes" id="UP000270272"/>
    </source>
</evidence>
<dbReference type="PROSITE" id="PS00666">
    <property type="entry name" value="DHDPS_2"/>
    <property type="match status" value="1"/>
</dbReference>
<dbReference type="PANTHER" id="PTHR12128">
    <property type="entry name" value="DIHYDRODIPICOLINATE SYNTHASE"/>
    <property type="match status" value="1"/>
</dbReference>
<dbReference type="SUPFAM" id="SSF51569">
    <property type="entry name" value="Aldolase"/>
    <property type="match status" value="1"/>
</dbReference>
<dbReference type="Proteomes" id="UP000270272">
    <property type="component" value="Chromosome"/>
</dbReference>
<dbReference type="CDD" id="cd00408">
    <property type="entry name" value="DHDPS-like"/>
    <property type="match status" value="1"/>
</dbReference>
<evidence type="ECO:0000256" key="3">
    <source>
        <dbReference type="ARBA" id="ARBA00023270"/>
    </source>
</evidence>
<evidence type="ECO:0000313" key="4">
    <source>
        <dbReference type="EMBL" id="VEB91953.1"/>
    </source>
</evidence>
<dbReference type="GO" id="GO:0044281">
    <property type="term" value="P:small molecule metabolic process"/>
    <property type="evidence" value="ECO:0007669"/>
    <property type="project" value="UniProtKB-ARBA"/>
</dbReference>